<dbReference type="PROSITE" id="PS50835">
    <property type="entry name" value="IG_LIKE"/>
    <property type="match status" value="1"/>
</dbReference>
<evidence type="ECO:0000256" key="1">
    <source>
        <dbReference type="SAM" id="MobiDB-lite"/>
    </source>
</evidence>
<dbReference type="Ensembl" id="ENSFHET00000007117.1">
    <property type="protein sequence ID" value="ENSFHEP00000005473.1"/>
    <property type="gene ID" value="ENSFHEG00000006434.1"/>
</dbReference>
<sequence length="216" mass="23777">MTPGVKSGFLVLVLLVLGVGANDVTKYFENNGTLVLDPKVSEPLTGITWKHKGNIVAEWIKDKVPLEYLGDFKGRSEVDLTTGVLTIRGIKKAEGGEFTVEINGRERPGTFTAVWIRNLKGVKVEVVVRPLTCSAASKNCSLECEGDFTDAGPVRFFWKKGDKGRWEEKTKNITIFNDEETKKIESFSCKASNPFGETEESKAEKNPRSISSCSPA</sequence>
<evidence type="ECO:0000259" key="3">
    <source>
        <dbReference type="PROSITE" id="PS50835"/>
    </source>
</evidence>
<dbReference type="GeneTree" id="ENSGT00610000086518"/>
<dbReference type="Gene3D" id="2.60.40.10">
    <property type="entry name" value="Immunoglobulins"/>
    <property type="match status" value="2"/>
</dbReference>
<dbReference type="Proteomes" id="UP000265000">
    <property type="component" value="Unplaced"/>
</dbReference>
<name>A0A3Q2SXV5_FUNHE</name>
<keyword evidence="5" id="KW-1185">Reference proteome</keyword>
<organism evidence="4 5">
    <name type="scientific">Fundulus heteroclitus</name>
    <name type="common">Killifish</name>
    <name type="synonym">Mummichog</name>
    <dbReference type="NCBI Taxonomy" id="8078"/>
    <lineage>
        <taxon>Eukaryota</taxon>
        <taxon>Metazoa</taxon>
        <taxon>Chordata</taxon>
        <taxon>Craniata</taxon>
        <taxon>Vertebrata</taxon>
        <taxon>Euteleostomi</taxon>
        <taxon>Actinopterygii</taxon>
        <taxon>Neopterygii</taxon>
        <taxon>Teleostei</taxon>
        <taxon>Neoteleostei</taxon>
        <taxon>Acanthomorphata</taxon>
        <taxon>Ovalentaria</taxon>
        <taxon>Atherinomorphae</taxon>
        <taxon>Cyprinodontiformes</taxon>
        <taxon>Fundulidae</taxon>
        <taxon>Fundulus</taxon>
    </lineage>
</organism>
<dbReference type="AlphaFoldDB" id="A0A3Q2SXV5"/>
<dbReference type="InterPro" id="IPR036179">
    <property type="entry name" value="Ig-like_dom_sf"/>
</dbReference>
<reference evidence="4" key="2">
    <citation type="submission" date="2025-09" db="UniProtKB">
        <authorList>
            <consortium name="Ensembl"/>
        </authorList>
    </citation>
    <scope>IDENTIFICATION</scope>
</reference>
<feature type="domain" description="Ig-like" evidence="3">
    <location>
        <begin position="108"/>
        <end position="211"/>
    </location>
</feature>
<keyword evidence="2" id="KW-0732">Signal</keyword>
<evidence type="ECO:0000256" key="2">
    <source>
        <dbReference type="SAM" id="SignalP"/>
    </source>
</evidence>
<protein>
    <submittedName>
        <fullName evidence="4">Uncharacterized LOC105923962</fullName>
    </submittedName>
</protein>
<accession>A0A3Q2SXV5</accession>
<dbReference type="SUPFAM" id="SSF48726">
    <property type="entry name" value="Immunoglobulin"/>
    <property type="match status" value="1"/>
</dbReference>
<proteinExistence type="predicted"/>
<feature type="chain" id="PRO_5018703589" evidence="2">
    <location>
        <begin position="22"/>
        <end position="216"/>
    </location>
</feature>
<dbReference type="InterPro" id="IPR007110">
    <property type="entry name" value="Ig-like_dom"/>
</dbReference>
<feature type="signal peptide" evidence="2">
    <location>
        <begin position="1"/>
        <end position="21"/>
    </location>
</feature>
<reference evidence="4" key="1">
    <citation type="submission" date="2025-08" db="UniProtKB">
        <authorList>
            <consortium name="Ensembl"/>
        </authorList>
    </citation>
    <scope>IDENTIFICATION</scope>
</reference>
<dbReference type="STRING" id="8078.ENSFHEP00000005473"/>
<feature type="region of interest" description="Disordered" evidence="1">
    <location>
        <begin position="191"/>
        <end position="216"/>
    </location>
</feature>
<evidence type="ECO:0000313" key="5">
    <source>
        <dbReference type="Proteomes" id="UP000265000"/>
    </source>
</evidence>
<dbReference type="InterPro" id="IPR013783">
    <property type="entry name" value="Ig-like_fold"/>
</dbReference>
<evidence type="ECO:0000313" key="4">
    <source>
        <dbReference type="Ensembl" id="ENSFHEP00000005473.1"/>
    </source>
</evidence>